<comment type="catalytic activity">
    <reaction evidence="12">
        <text>2-methylpropanoyl-CoA + malonyl-[ACP] + H(+) = 4-methyl-3-oxopentanoyl-[ACP] + CO2 + CoA</text>
        <dbReference type="Rhea" id="RHEA:42268"/>
        <dbReference type="Rhea" id="RHEA-COMP:9623"/>
        <dbReference type="Rhea" id="RHEA-COMP:9940"/>
        <dbReference type="ChEBI" id="CHEBI:15378"/>
        <dbReference type="ChEBI" id="CHEBI:16526"/>
        <dbReference type="ChEBI" id="CHEBI:57287"/>
        <dbReference type="ChEBI" id="CHEBI:57338"/>
        <dbReference type="ChEBI" id="CHEBI:78449"/>
        <dbReference type="ChEBI" id="CHEBI:78820"/>
        <dbReference type="EC" id="2.3.1.300"/>
    </reaction>
    <physiologicalReaction direction="left-to-right" evidence="12">
        <dbReference type="Rhea" id="RHEA:42269"/>
    </physiologicalReaction>
</comment>
<comment type="subcellular location">
    <subcellularLocation>
        <location evidence="14">Cytoplasm</location>
    </subcellularLocation>
</comment>
<evidence type="ECO:0000259" key="15">
    <source>
        <dbReference type="Pfam" id="PF08541"/>
    </source>
</evidence>
<dbReference type="InterPro" id="IPR013751">
    <property type="entry name" value="ACP_syn_III_N"/>
</dbReference>
<dbReference type="Gene3D" id="3.40.47.10">
    <property type="match status" value="1"/>
</dbReference>
<evidence type="ECO:0000313" key="17">
    <source>
        <dbReference type="EMBL" id="SUP39716.1"/>
    </source>
</evidence>
<keyword evidence="9 14" id="KW-0012">Acyltransferase</keyword>
<dbReference type="SUPFAM" id="SSF53901">
    <property type="entry name" value="Thiolase-like"/>
    <property type="match status" value="1"/>
</dbReference>
<dbReference type="FunFam" id="3.40.47.10:FF:000004">
    <property type="entry name" value="3-oxoacyl-[acyl-carrier-protein] synthase 3"/>
    <property type="match status" value="1"/>
</dbReference>
<reference evidence="17 18" key="1">
    <citation type="submission" date="2018-06" db="EMBL/GenBank/DDBJ databases">
        <authorList>
            <consortium name="Pathogen Informatics"/>
            <person name="Doyle S."/>
        </authorList>
    </citation>
    <scope>NUCLEOTIDE SEQUENCE [LARGE SCALE GENOMIC DNA]</scope>
    <source>
        <strain evidence="17 18">NCTC12020</strain>
    </source>
</reference>
<feature type="active site" evidence="14">
    <location>
        <position position="287"/>
    </location>
</feature>
<dbReference type="GO" id="GO:0033818">
    <property type="term" value="F:beta-ketoacyl-acyl-carrier-protein synthase III activity"/>
    <property type="evidence" value="ECO:0007669"/>
    <property type="project" value="UniProtKB-UniRule"/>
</dbReference>
<comment type="catalytic activity">
    <reaction evidence="10">
        <text>malonyl-[ACP] + acetyl-CoA + H(+) = 3-oxobutanoyl-[ACP] + CO2 + CoA</text>
        <dbReference type="Rhea" id="RHEA:12080"/>
        <dbReference type="Rhea" id="RHEA-COMP:9623"/>
        <dbReference type="Rhea" id="RHEA-COMP:9625"/>
        <dbReference type="ChEBI" id="CHEBI:15378"/>
        <dbReference type="ChEBI" id="CHEBI:16526"/>
        <dbReference type="ChEBI" id="CHEBI:57287"/>
        <dbReference type="ChEBI" id="CHEBI:57288"/>
        <dbReference type="ChEBI" id="CHEBI:78449"/>
        <dbReference type="ChEBI" id="CHEBI:78450"/>
        <dbReference type="EC" id="2.3.1.180"/>
    </reaction>
    <physiologicalReaction direction="left-to-right" evidence="10">
        <dbReference type="Rhea" id="RHEA:12081"/>
    </physiologicalReaction>
</comment>
<evidence type="ECO:0000256" key="8">
    <source>
        <dbReference type="ARBA" id="ARBA00023268"/>
    </source>
</evidence>
<dbReference type="Pfam" id="PF08541">
    <property type="entry name" value="ACP_syn_III_C"/>
    <property type="match status" value="1"/>
</dbReference>
<keyword evidence="3 14" id="KW-0444">Lipid biosynthesis</keyword>
<dbReference type="EMBL" id="UHIO01000001">
    <property type="protein sequence ID" value="SUP39716.1"/>
    <property type="molecule type" value="Genomic_DNA"/>
</dbReference>
<dbReference type="UniPathway" id="UPA00094"/>
<evidence type="ECO:0000256" key="7">
    <source>
        <dbReference type="ARBA" id="ARBA00023160"/>
    </source>
</evidence>
<dbReference type="Pfam" id="PF08545">
    <property type="entry name" value="ACP_syn_III"/>
    <property type="match status" value="1"/>
</dbReference>
<evidence type="ECO:0000313" key="18">
    <source>
        <dbReference type="Proteomes" id="UP000255367"/>
    </source>
</evidence>
<evidence type="ECO:0000259" key="16">
    <source>
        <dbReference type="Pfam" id="PF08545"/>
    </source>
</evidence>
<dbReference type="RefSeq" id="WP_115309401.1">
    <property type="nucleotide sequence ID" value="NZ_UHIO01000001.1"/>
</dbReference>
<keyword evidence="5 14" id="KW-0276">Fatty acid metabolism</keyword>
<sequence>MTMWTKPVGIIGTGSFVPDNIVTNADLEKIVDTNDQWIRERTGIEERRIAPEGMNASDMATEAARRAMASAGLTAEDIDCIIVATLTGDMSIPSTACLVQANLGATNAAAFDLGAACSGFVYGLITAGSYVSNQLFKHVLVIGVEVMSRVINWQDRGTCVLFGDGAGAAVVSTVPEGYGMLGMDMGASGAGGMSLCIPSSGTAMIQNDKRIEEGLTYIHMDGAEVYKFAVKTMGRTALKALERAGLKLEDLDRFIPHQANKRIIDSAAHRLKMPEEKVFINLPKYGNTSAASIGIALDEAVRSGFIQRDHTVAFAGFGAGLTWAGLVMKWY</sequence>
<comment type="catalytic activity">
    <reaction evidence="13">
        <text>3-methylbutanoyl-CoA + malonyl-[ACP] + H(+) = 5-methyl-3-oxohexanoyl-[ACP] + CO2 + CoA</text>
        <dbReference type="Rhea" id="RHEA:42272"/>
        <dbReference type="Rhea" id="RHEA-COMP:9623"/>
        <dbReference type="Rhea" id="RHEA-COMP:9941"/>
        <dbReference type="ChEBI" id="CHEBI:15378"/>
        <dbReference type="ChEBI" id="CHEBI:16526"/>
        <dbReference type="ChEBI" id="CHEBI:57287"/>
        <dbReference type="ChEBI" id="CHEBI:57345"/>
        <dbReference type="ChEBI" id="CHEBI:78449"/>
        <dbReference type="ChEBI" id="CHEBI:78822"/>
        <dbReference type="EC" id="2.3.1.300"/>
    </reaction>
    <physiologicalReaction direction="left-to-right" evidence="13">
        <dbReference type="Rhea" id="RHEA:42273"/>
    </physiologicalReaction>
</comment>
<evidence type="ECO:0000256" key="2">
    <source>
        <dbReference type="ARBA" id="ARBA00008642"/>
    </source>
</evidence>
<accession>A0A380NFD5</accession>
<dbReference type="GO" id="GO:0004315">
    <property type="term" value="F:3-oxoacyl-[acyl-carrier-protein] synthase activity"/>
    <property type="evidence" value="ECO:0007669"/>
    <property type="project" value="InterPro"/>
</dbReference>
<evidence type="ECO:0000256" key="6">
    <source>
        <dbReference type="ARBA" id="ARBA00023098"/>
    </source>
</evidence>
<dbReference type="GO" id="GO:0006633">
    <property type="term" value="P:fatty acid biosynthetic process"/>
    <property type="evidence" value="ECO:0007669"/>
    <property type="project" value="UniProtKB-UniRule"/>
</dbReference>
<evidence type="ECO:0000256" key="3">
    <source>
        <dbReference type="ARBA" id="ARBA00022516"/>
    </source>
</evidence>
<dbReference type="EC" id="2.3.1.180" evidence="14"/>
<keyword evidence="18" id="KW-1185">Reference proteome</keyword>
<dbReference type="InterPro" id="IPR013747">
    <property type="entry name" value="ACP_syn_III_C"/>
</dbReference>
<dbReference type="NCBIfam" id="TIGR00747">
    <property type="entry name" value="fabH"/>
    <property type="match status" value="1"/>
</dbReference>
<keyword evidence="4 14" id="KW-0808">Transferase</keyword>
<dbReference type="Proteomes" id="UP000255367">
    <property type="component" value="Unassembled WGS sequence"/>
</dbReference>
<dbReference type="GO" id="GO:0005737">
    <property type="term" value="C:cytoplasm"/>
    <property type="evidence" value="ECO:0007669"/>
    <property type="project" value="UniProtKB-SubCell"/>
</dbReference>
<comment type="catalytic activity">
    <reaction evidence="11">
        <text>(2S)-2-methylbutanoyl-CoA + malonyl-[ACP] + H(+) = (4S)-4-methyl-3-oxohexanoyl-[ACP] + CO2 + CoA</text>
        <dbReference type="Rhea" id="RHEA:42276"/>
        <dbReference type="Rhea" id="RHEA-COMP:9623"/>
        <dbReference type="Rhea" id="RHEA-COMP:17148"/>
        <dbReference type="ChEBI" id="CHEBI:15378"/>
        <dbReference type="ChEBI" id="CHEBI:16526"/>
        <dbReference type="ChEBI" id="CHEBI:57287"/>
        <dbReference type="ChEBI" id="CHEBI:78449"/>
        <dbReference type="ChEBI" id="CHEBI:88166"/>
        <dbReference type="ChEBI" id="CHEBI:167462"/>
        <dbReference type="EC" id="2.3.1.300"/>
    </reaction>
    <physiologicalReaction direction="left-to-right" evidence="11">
        <dbReference type="Rhea" id="RHEA:42277"/>
    </physiologicalReaction>
</comment>
<dbReference type="InterPro" id="IPR016039">
    <property type="entry name" value="Thiolase-like"/>
</dbReference>
<dbReference type="PANTHER" id="PTHR43091:SF1">
    <property type="entry name" value="BETA-KETOACYL-[ACYL-CARRIER-PROTEIN] SYNTHASE III, CHLOROPLASTIC"/>
    <property type="match status" value="1"/>
</dbReference>
<keyword evidence="8 14" id="KW-0511">Multifunctional enzyme</keyword>
<evidence type="ECO:0000256" key="13">
    <source>
        <dbReference type="ARBA" id="ARBA00052985"/>
    </source>
</evidence>
<evidence type="ECO:0000256" key="4">
    <source>
        <dbReference type="ARBA" id="ARBA00022679"/>
    </source>
</evidence>
<evidence type="ECO:0000256" key="9">
    <source>
        <dbReference type="ARBA" id="ARBA00023315"/>
    </source>
</evidence>
<feature type="domain" description="Beta-ketoacyl-[acyl-carrier-protein] synthase III N-terminal" evidence="16">
    <location>
        <begin position="111"/>
        <end position="189"/>
    </location>
</feature>
<comment type="domain">
    <text evidence="14">The last Arg residue of the ACP-binding site is essential for the weak association between ACP/AcpP and FabH.</text>
</comment>
<keyword evidence="6 14" id="KW-0443">Lipid metabolism</keyword>
<keyword evidence="14" id="KW-0963">Cytoplasm</keyword>
<feature type="region of interest" description="ACP-binding" evidence="14">
    <location>
        <begin position="258"/>
        <end position="262"/>
    </location>
</feature>
<comment type="function">
    <text evidence="14">Catalyzes the condensation reaction of fatty acid synthesis by the addition to an acyl acceptor of two carbons from malonyl-ACP. Catalyzes the first condensation reaction which initiates fatty acid synthesis and may therefore play a role in governing the total rate of fatty acid production. Possesses both acetoacetyl-ACP synthase and acetyl transacylase activities. Its substrate specificity determines the biosynthesis of branched-chain and/or straight-chain of fatty acids.</text>
</comment>
<feature type="active site" evidence="14">
    <location>
        <position position="117"/>
    </location>
</feature>
<name>A0A380NFD5_9FIRM</name>
<evidence type="ECO:0000256" key="10">
    <source>
        <dbReference type="ARBA" id="ARBA00051096"/>
    </source>
</evidence>
<evidence type="ECO:0000256" key="11">
    <source>
        <dbReference type="ARBA" id="ARBA00052407"/>
    </source>
</evidence>
<dbReference type="OrthoDB" id="9815506at2"/>
<evidence type="ECO:0000256" key="5">
    <source>
        <dbReference type="ARBA" id="ARBA00022832"/>
    </source>
</evidence>
<comment type="subunit">
    <text evidence="14">Homodimer.</text>
</comment>
<dbReference type="InterPro" id="IPR004655">
    <property type="entry name" value="FabH"/>
</dbReference>
<dbReference type="AlphaFoldDB" id="A0A380NFD5"/>
<protein>
    <recommendedName>
        <fullName evidence="14">Beta-ketoacyl-[acyl-carrier-protein] synthase III</fullName>
        <shortName evidence="14">Beta-ketoacyl-ACP synthase III</shortName>
        <shortName evidence="14">KAS III</shortName>
        <ecNumber evidence="14">2.3.1.180</ecNumber>
    </recommendedName>
    <alternativeName>
        <fullName evidence="14">3-oxoacyl-[acyl-carrier-protein] synthase 3</fullName>
    </alternativeName>
    <alternativeName>
        <fullName evidence="14">3-oxoacyl-[acyl-carrier-protein] synthase III</fullName>
    </alternativeName>
</protein>
<dbReference type="CDD" id="cd00830">
    <property type="entry name" value="KAS_III"/>
    <property type="match status" value="1"/>
</dbReference>
<dbReference type="PANTHER" id="PTHR43091">
    <property type="entry name" value="3-OXOACYL-[ACYL-CARRIER-PROTEIN] SYNTHASE"/>
    <property type="match status" value="1"/>
</dbReference>
<feature type="domain" description="Beta-ketoacyl-[acyl-carrier-protein] synthase III C-terminal" evidence="15">
    <location>
        <begin position="241"/>
        <end position="330"/>
    </location>
</feature>
<comment type="similarity">
    <text evidence="2 14">Belongs to the thiolase-like superfamily. FabH family.</text>
</comment>
<keyword evidence="7 14" id="KW-0275">Fatty acid biosynthesis</keyword>
<organism evidence="17 18">
    <name type="scientific">Veillonella criceti</name>
    <dbReference type="NCBI Taxonomy" id="103891"/>
    <lineage>
        <taxon>Bacteria</taxon>
        <taxon>Bacillati</taxon>
        <taxon>Bacillota</taxon>
        <taxon>Negativicutes</taxon>
        <taxon>Veillonellales</taxon>
        <taxon>Veillonellaceae</taxon>
        <taxon>Veillonella</taxon>
    </lineage>
</organism>
<evidence type="ECO:0000256" key="1">
    <source>
        <dbReference type="ARBA" id="ARBA00005194"/>
    </source>
</evidence>
<comment type="pathway">
    <text evidence="1 14">Lipid metabolism; fatty acid biosynthesis.</text>
</comment>
<feature type="active site" evidence="14">
    <location>
        <position position="257"/>
    </location>
</feature>
<dbReference type="HAMAP" id="MF_01815">
    <property type="entry name" value="FabH"/>
    <property type="match status" value="1"/>
</dbReference>
<gene>
    <name evidence="14 17" type="primary">fabH</name>
    <name evidence="17" type="ORF">NCTC12020_00119</name>
</gene>
<evidence type="ECO:0000256" key="12">
    <source>
        <dbReference type="ARBA" id="ARBA00052467"/>
    </source>
</evidence>
<evidence type="ECO:0000256" key="14">
    <source>
        <dbReference type="HAMAP-Rule" id="MF_01815"/>
    </source>
</evidence>
<proteinExistence type="inferred from homology"/>
<dbReference type="NCBIfam" id="NF006829">
    <property type="entry name" value="PRK09352.1"/>
    <property type="match status" value="1"/>
</dbReference>